<name>A0ABS1JRG1_9BURK</name>
<dbReference type="EMBL" id="JAEQND010000009">
    <property type="protein sequence ID" value="MBL0426837.1"/>
    <property type="molecule type" value="Genomic_DNA"/>
</dbReference>
<dbReference type="RefSeq" id="WP_201691200.1">
    <property type="nucleotide sequence ID" value="NZ_JAEQND010000009.1"/>
</dbReference>
<gene>
    <name evidence="1" type="ORF">JI746_17115</name>
</gene>
<sequence length="153" mass="17381">MTSSAPRWLLPLVGLAALAWTLQSWLPATATLSPAAIDRQDLLRGTWLREYSEDGVRVRRVLELDAGGAFHESVRIADAGGRITRMEHEGTWLYDGTNLKRKYTLMNGHPPSRLNVPFATFEVDFQGRNDFIGVDHVHRVRVEYRRVPEDTQP</sequence>
<comment type="caution">
    <text evidence="1">The sequence shown here is derived from an EMBL/GenBank/DDBJ whole genome shotgun (WGS) entry which is preliminary data.</text>
</comment>
<evidence type="ECO:0008006" key="3">
    <source>
        <dbReference type="Google" id="ProtNLM"/>
    </source>
</evidence>
<keyword evidence="2" id="KW-1185">Reference proteome</keyword>
<accession>A0ABS1JRG1</accession>
<reference evidence="1 2" key="1">
    <citation type="journal article" date="2017" name="Int. J. Syst. Evol. Microbiol.">
        <title>Ramlibacter alkalitolerans sp. nov., alkali-tolerant bacterium isolated from soil of ginseng.</title>
        <authorList>
            <person name="Lee D.H."/>
            <person name="Cha C.J."/>
        </authorList>
    </citation>
    <scope>NUCLEOTIDE SEQUENCE [LARGE SCALE GENOMIC DNA]</scope>
    <source>
        <strain evidence="1 2">KACC 19305</strain>
    </source>
</reference>
<evidence type="ECO:0000313" key="2">
    <source>
        <dbReference type="Proteomes" id="UP000622707"/>
    </source>
</evidence>
<organism evidence="1 2">
    <name type="scientific">Ramlibacter alkalitolerans</name>
    <dbReference type="NCBI Taxonomy" id="2039631"/>
    <lineage>
        <taxon>Bacteria</taxon>
        <taxon>Pseudomonadati</taxon>
        <taxon>Pseudomonadota</taxon>
        <taxon>Betaproteobacteria</taxon>
        <taxon>Burkholderiales</taxon>
        <taxon>Comamonadaceae</taxon>
        <taxon>Ramlibacter</taxon>
    </lineage>
</organism>
<evidence type="ECO:0000313" key="1">
    <source>
        <dbReference type="EMBL" id="MBL0426837.1"/>
    </source>
</evidence>
<proteinExistence type="predicted"/>
<dbReference type="Proteomes" id="UP000622707">
    <property type="component" value="Unassembled WGS sequence"/>
</dbReference>
<protein>
    <recommendedName>
        <fullName evidence="3">DUF1579 domain-containing protein</fullName>
    </recommendedName>
</protein>